<proteinExistence type="predicted"/>
<organism evidence="1 2">
    <name type="scientific">Dioscorea alata</name>
    <name type="common">Purple yam</name>
    <dbReference type="NCBI Taxonomy" id="55571"/>
    <lineage>
        <taxon>Eukaryota</taxon>
        <taxon>Viridiplantae</taxon>
        <taxon>Streptophyta</taxon>
        <taxon>Embryophyta</taxon>
        <taxon>Tracheophyta</taxon>
        <taxon>Spermatophyta</taxon>
        <taxon>Magnoliopsida</taxon>
        <taxon>Liliopsida</taxon>
        <taxon>Dioscoreales</taxon>
        <taxon>Dioscoreaceae</taxon>
        <taxon>Dioscorea</taxon>
    </lineage>
</organism>
<dbReference type="EC" id="3.4.21.25" evidence="1"/>
<evidence type="ECO:0000313" key="1">
    <source>
        <dbReference type="EMBL" id="KAH7691100.1"/>
    </source>
</evidence>
<sequence>MKKHNPLLPLLLLIQLHFIFSFHSVLSHLLPIVHDQESNTTQRIHTYIVHVQKPKDADLLIDEELENWHKSFLPNTTLDSGEPRLVYSYHDTISGFAARLTKEEVKEMESMEGFIQAQPDEVLPLLTTYTPDFLGLSQRNGTWYDDGYGKGMVIGILDTGIDPTHPSFSDEGMPMPPVKWKGTCDSRVATCNNKIIGAAEFLRGKPVPTDIDDNGHGTHVASIAAGNFVDNIDVLGNAKGTADGMAPRAHLAIYKVCTKDGCADSDILAGIDQAISDRVDVLSVSIGIGSRPFYQDSIAIGSFAALRRKILTCAAAGNAGPSENSIANDAPWILTVGATTTDRRIKATLKLGNETELIEGETAYQGPITANLTMLPMAFPGYQGGNNNCLNDSFNGINVTGMLVLCLSGGDLSHIEKGMNVKKAGGAAMVVLNQEEQGLTTLAEAHVLPAIHVNYSNALKIISFFNSSLAKNSTAMGSIFFNGTQFGALSAPAVASFSSRGPSYNNGGILKPDILGPGVNILGAWPSKVGPESLGSSMTFNIQSGTSMAAAHVAGIAALIKSSIRRHRRYPSSIKSAIITSAKSLDREWKPITDEHNGNPSKISAMGAGQVNPSGASDPGLVYHLHTHYYVRYLCSLGYTDEQVRVITQYRVQCLRMRDFGPERLNYPSILVTLGIPSRKVIRRVVENVGEPKSIYYPQFELPEGVSVEVYPSRLEFSSQYEKQWYNVVLSISNSTILGRGDFAEGQLLWVSPRHVVRSPITIIFN</sequence>
<dbReference type="Proteomes" id="UP000827976">
    <property type="component" value="Chromosome 2"/>
</dbReference>
<dbReference type="EMBL" id="CM037012">
    <property type="protein sequence ID" value="KAH7691100.1"/>
    <property type="molecule type" value="Genomic_DNA"/>
</dbReference>
<evidence type="ECO:0000313" key="2">
    <source>
        <dbReference type="Proteomes" id="UP000827976"/>
    </source>
</evidence>
<keyword evidence="1" id="KW-0378">Hydrolase</keyword>
<protein>
    <submittedName>
        <fullName evidence="1">Peptidase S8 subtilisin-related protein</fullName>
        <ecNumber evidence="1">3.4.21.25</ecNumber>
    </submittedName>
</protein>
<comment type="caution">
    <text evidence="1">The sequence shown here is derived from an EMBL/GenBank/DDBJ whole genome shotgun (WGS) entry which is preliminary data.</text>
</comment>
<name>A0ACB7WSL4_DIOAL</name>
<gene>
    <name evidence="1" type="ORF">IHE45_02G093600</name>
</gene>
<accession>A0ACB7WSL4</accession>
<reference evidence="2" key="1">
    <citation type="journal article" date="2022" name="Nat. Commun.">
        <title>Chromosome evolution and the genetic basis of agronomically important traits in greater yam.</title>
        <authorList>
            <person name="Bredeson J.V."/>
            <person name="Lyons J.B."/>
            <person name="Oniyinde I.O."/>
            <person name="Okereke N.R."/>
            <person name="Kolade O."/>
            <person name="Nnabue I."/>
            <person name="Nwadili C.O."/>
            <person name="Hribova E."/>
            <person name="Parker M."/>
            <person name="Nwogha J."/>
            <person name="Shu S."/>
            <person name="Carlson J."/>
            <person name="Kariba R."/>
            <person name="Muthemba S."/>
            <person name="Knop K."/>
            <person name="Barton G.J."/>
            <person name="Sherwood A.V."/>
            <person name="Lopez-Montes A."/>
            <person name="Asiedu R."/>
            <person name="Jamnadass R."/>
            <person name="Muchugi A."/>
            <person name="Goodstein D."/>
            <person name="Egesi C.N."/>
            <person name="Featherston J."/>
            <person name="Asfaw A."/>
            <person name="Simpson G.G."/>
            <person name="Dolezel J."/>
            <person name="Hendre P.S."/>
            <person name="Van Deynze A."/>
            <person name="Kumar P.L."/>
            <person name="Obidiegwu J.E."/>
            <person name="Bhattacharjee R."/>
            <person name="Rokhsar D.S."/>
        </authorList>
    </citation>
    <scope>NUCLEOTIDE SEQUENCE [LARGE SCALE GENOMIC DNA]</scope>
    <source>
        <strain evidence="2">cv. TDa95/00328</strain>
    </source>
</reference>
<keyword evidence="2" id="KW-1185">Reference proteome</keyword>